<sequence>MLIPPFTMLLALLPLIGYLILIGGIRASGRALITTGPRDVAAIGIAVSGLVAVGPVELFFPAPAASMFGPWVWFAIAAFYFLCLTLIAITSTPKLVIYGRSADQVFPSLLTAARHLDPAATGDAAALRVVMPTIKVQLRIDGQSGADSAQIFAFEPNLTSQFWYQLQAHLRAEVPKQPVPRNLGGVSMLIAAGCLIGLLLWHSSGREELVVEGFRKWLWR</sequence>
<feature type="transmembrane region" description="Helical" evidence="1">
    <location>
        <begin position="183"/>
        <end position="201"/>
    </location>
</feature>
<feature type="transmembrane region" description="Helical" evidence="1">
    <location>
        <begin position="71"/>
        <end position="90"/>
    </location>
</feature>
<keyword evidence="1" id="KW-0812">Transmembrane</keyword>
<accession>A0ABP8NEZ1</accession>
<keyword evidence="3" id="KW-1185">Reference proteome</keyword>
<feature type="transmembrane region" description="Helical" evidence="1">
    <location>
        <begin position="40"/>
        <end position="59"/>
    </location>
</feature>
<reference evidence="3" key="1">
    <citation type="journal article" date="2019" name="Int. J. Syst. Evol. Microbiol.">
        <title>The Global Catalogue of Microorganisms (GCM) 10K type strain sequencing project: providing services to taxonomists for standard genome sequencing and annotation.</title>
        <authorList>
            <consortium name="The Broad Institute Genomics Platform"/>
            <consortium name="The Broad Institute Genome Sequencing Center for Infectious Disease"/>
            <person name="Wu L."/>
            <person name="Ma J."/>
        </authorList>
    </citation>
    <scope>NUCLEOTIDE SEQUENCE [LARGE SCALE GENOMIC DNA]</scope>
    <source>
        <strain evidence="3">JCM 17759</strain>
    </source>
</reference>
<protein>
    <recommendedName>
        <fullName evidence="4">Transmembrane protein</fullName>
    </recommendedName>
</protein>
<dbReference type="Proteomes" id="UP001500840">
    <property type="component" value="Unassembled WGS sequence"/>
</dbReference>
<name>A0ABP8NEZ1_9BACT</name>
<evidence type="ECO:0000313" key="3">
    <source>
        <dbReference type="Proteomes" id="UP001500840"/>
    </source>
</evidence>
<evidence type="ECO:0000313" key="2">
    <source>
        <dbReference type="EMBL" id="GAA4466204.1"/>
    </source>
</evidence>
<dbReference type="RefSeq" id="WP_345326944.1">
    <property type="nucleotide sequence ID" value="NZ_BAABGA010000082.1"/>
</dbReference>
<gene>
    <name evidence="2" type="ORF">GCM10023156_54690</name>
</gene>
<keyword evidence="1" id="KW-0472">Membrane</keyword>
<feature type="transmembrane region" description="Helical" evidence="1">
    <location>
        <begin position="6"/>
        <end position="28"/>
    </location>
</feature>
<proteinExistence type="predicted"/>
<evidence type="ECO:0008006" key="4">
    <source>
        <dbReference type="Google" id="ProtNLM"/>
    </source>
</evidence>
<organism evidence="2 3">
    <name type="scientific">Novipirellula rosea</name>
    <dbReference type="NCBI Taxonomy" id="1031540"/>
    <lineage>
        <taxon>Bacteria</taxon>
        <taxon>Pseudomonadati</taxon>
        <taxon>Planctomycetota</taxon>
        <taxon>Planctomycetia</taxon>
        <taxon>Pirellulales</taxon>
        <taxon>Pirellulaceae</taxon>
        <taxon>Novipirellula</taxon>
    </lineage>
</organism>
<dbReference type="EMBL" id="BAABGA010000082">
    <property type="protein sequence ID" value="GAA4466204.1"/>
    <property type="molecule type" value="Genomic_DNA"/>
</dbReference>
<evidence type="ECO:0000256" key="1">
    <source>
        <dbReference type="SAM" id="Phobius"/>
    </source>
</evidence>
<comment type="caution">
    <text evidence="2">The sequence shown here is derived from an EMBL/GenBank/DDBJ whole genome shotgun (WGS) entry which is preliminary data.</text>
</comment>
<keyword evidence="1" id="KW-1133">Transmembrane helix</keyword>